<feature type="non-terminal residue" evidence="2">
    <location>
        <position position="273"/>
    </location>
</feature>
<feature type="compositionally biased region" description="Basic and acidic residues" evidence="1">
    <location>
        <begin position="218"/>
        <end position="233"/>
    </location>
</feature>
<name>A0A6J4REK5_9ACTN</name>
<sequence length="273" mass="28350">EPEVQAAGQGAHQTPAHPVPQARRQGRAGEGHTGAASPRGVSGPQVRRARGAGGRPRAGGIGGAHQGGGPLRRGPEDRVLDLRDAEHPRRDQALLPRQGMGDAGAARPAGAKAVGQGGHPRPDRQERPLAHDPGALCGPRGRRGERGRGAHPRAGLQHREPRRPGEPRRAGGRHHHGPPGRRRLAHRGARGQDTPAAGRGRLAGAAAADPQSPVQRGQDADGDSRPHRREPDARLAPPQAGPAGPAGRAHGDGERTPPHDDDHDLGRGPCRAV</sequence>
<feature type="compositionally biased region" description="Basic and acidic residues" evidence="1">
    <location>
        <begin position="73"/>
        <end position="92"/>
    </location>
</feature>
<protein>
    <submittedName>
        <fullName evidence="2">RNA polymerase sigma factor SigB</fullName>
    </submittedName>
</protein>
<feature type="compositionally biased region" description="Low complexity" evidence="1">
    <location>
        <begin position="99"/>
        <end position="114"/>
    </location>
</feature>
<dbReference type="AlphaFoldDB" id="A0A6J4REK5"/>
<feature type="compositionally biased region" description="Basic and acidic residues" evidence="1">
    <location>
        <begin position="249"/>
        <end position="266"/>
    </location>
</feature>
<organism evidence="2">
    <name type="scientific">uncultured Rubrobacteraceae bacterium</name>
    <dbReference type="NCBI Taxonomy" id="349277"/>
    <lineage>
        <taxon>Bacteria</taxon>
        <taxon>Bacillati</taxon>
        <taxon>Actinomycetota</taxon>
        <taxon>Rubrobacteria</taxon>
        <taxon>Rubrobacterales</taxon>
        <taxon>Rubrobacteraceae</taxon>
        <taxon>environmental samples</taxon>
    </lineage>
</organism>
<gene>
    <name evidence="2" type="ORF">AVDCRST_MAG05-613</name>
</gene>
<evidence type="ECO:0000313" key="2">
    <source>
        <dbReference type="EMBL" id="CAA9471836.1"/>
    </source>
</evidence>
<feature type="compositionally biased region" description="Gly residues" evidence="1">
    <location>
        <begin position="51"/>
        <end position="71"/>
    </location>
</feature>
<feature type="compositionally biased region" description="Basic residues" evidence="1">
    <location>
        <begin position="170"/>
        <end position="189"/>
    </location>
</feature>
<feature type="compositionally biased region" description="Basic and acidic residues" evidence="1">
    <location>
        <begin position="120"/>
        <end position="130"/>
    </location>
</feature>
<feature type="non-terminal residue" evidence="2">
    <location>
        <position position="1"/>
    </location>
</feature>
<accession>A0A6J4REK5</accession>
<proteinExistence type="predicted"/>
<reference evidence="2" key="1">
    <citation type="submission" date="2020-02" db="EMBL/GenBank/DDBJ databases">
        <authorList>
            <person name="Meier V. D."/>
        </authorList>
    </citation>
    <scope>NUCLEOTIDE SEQUENCE</scope>
    <source>
        <strain evidence="2">AVDCRST_MAG05</strain>
    </source>
</reference>
<feature type="compositionally biased region" description="Low complexity" evidence="1">
    <location>
        <begin position="236"/>
        <end position="248"/>
    </location>
</feature>
<feature type="region of interest" description="Disordered" evidence="1">
    <location>
        <begin position="1"/>
        <end position="273"/>
    </location>
</feature>
<feature type="compositionally biased region" description="Low complexity" evidence="1">
    <location>
        <begin position="196"/>
        <end position="208"/>
    </location>
</feature>
<evidence type="ECO:0000256" key="1">
    <source>
        <dbReference type="SAM" id="MobiDB-lite"/>
    </source>
</evidence>
<dbReference type="EMBL" id="CADCVM010000073">
    <property type="protein sequence ID" value="CAA9471836.1"/>
    <property type="molecule type" value="Genomic_DNA"/>
</dbReference>
<feature type="compositionally biased region" description="Basic and acidic residues" evidence="1">
    <location>
        <begin position="157"/>
        <end position="169"/>
    </location>
</feature>